<protein>
    <recommendedName>
        <fullName evidence="4">Oxidoreductase</fullName>
    </recommendedName>
</protein>
<dbReference type="PRINTS" id="PR00080">
    <property type="entry name" value="SDRFAMILY"/>
</dbReference>
<dbReference type="InterPro" id="IPR020904">
    <property type="entry name" value="Sc_DH/Rdtase_CS"/>
</dbReference>
<dbReference type="InterPro" id="IPR002347">
    <property type="entry name" value="SDR_fam"/>
</dbReference>
<dbReference type="PANTHER" id="PTHR44196:SF1">
    <property type="entry name" value="DEHYDROGENASE_REDUCTASE SDR FAMILY MEMBER 7B"/>
    <property type="match status" value="1"/>
</dbReference>
<proteinExistence type="inferred from homology"/>
<dbReference type="PANTHER" id="PTHR44196">
    <property type="entry name" value="DEHYDROGENASE/REDUCTASE SDR FAMILY MEMBER 7B"/>
    <property type="match status" value="1"/>
</dbReference>
<comment type="similarity">
    <text evidence="1">Belongs to the short-chain dehydrogenases/reductases (SDR) family.</text>
</comment>
<dbReference type="PROSITE" id="PS00061">
    <property type="entry name" value="ADH_SHORT"/>
    <property type="match status" value="1"/>
</dbReference>
<evidence type="ECO:0000256" key="1">
    <source>
        <dbReference type="ARBA" id="ARBA00006484"/>
    </source>
</evidence>
<dbReference type="InterPro" id="IPR036291">
    <property type="entry name" value="NAD(P)-bd_dom_sf"/>
</dbReference>
<evidence type="ECO:0000313" key="3">
    <source>
        <dbReference type="EMBL" id="SVA95507.1"/>
    </source>
</evidence>
<keyword evidence="2" id="KW-0560">Oxidoreductase</keyword>
<dbReference type="PRINTS" id="PR00081">
    <property type="entry name" value="GDHRDH"/>
</dbReference>
<dbReference type="Gene3D" id="3.40.50.720">
    <property type="entry name" value="NAD(P)-binding Rossmann-like Domain"/>
    <property type="match status" value="1"/>
</dbReference>
<dbReference type="GO" id="GO:0016020">
    <property type="term" value="C:membrane"/>
    <property type="evidence" value="ECO:0007669"/>
    <property type="project" value="TreeGrafter"/>
</dbReference>
<dbReference type="EMBL" id="UINC01023575">
    <property type="protein sequence ID" value="SVA95507.1"/>
    <property type="molecule type" value="Genomic_DNA"/>
</dbReference>
<organism evidence="3">
    <name type="scientific">marine metagenome</name>
    <dbReference type="NCBI Taxonomy" id="408172"/>
    <lineage>
        <taxon>unclassified sequences</taxon>
        <taxon>metagenomes</taxon>
        <taxon>ecological metagenomes</taxon>
    </lineage>
</organism>
<name>A0A382A356_9ZZZZ</name>
<reference evidence="3" key="1">
    <citation type="submission" date="2018-05" db="EMBL/GenBank/DDBJ databases">
        <authorList>
            <person name="Lanie J.A."/>
            <person name="Ng W.-L."/>
            <person name="Kazmierczak K.M."/>
            <person name="Andrzejewski T.M."/>
            <person name="Davidsen T.M."/>
            <person name="Wayne K.J."/>
            <person name="Tettelin H."/>
            <person name="Glass J.I."/>
            <person name="Rusch D."/>
            <person name="Podicherti R."/>
            <person name="Tsui H.-C.T."/>
            <person name="Winkler M.E."/>
        </authorList>
    </citation>
    <scope>NUCLEOTIDE SEQUENCE</scope>
</reference>
<evidence type="ECO:0000256" key="2">
    <source>
        <dbReference type="ARBA" id="ARBA00023002"/>
    </source>
</evidence>
<sequence length="245" mass="26726">MPESVLITGASTGIGRAMAFEFSRRGYALGLCARRLEMLETLRDELSSENPVAIARIDVAELERVPDVLDKLADELGEVKIVIANAGVGERSYPGEGTFHLDRKVIEINLLGAMATIDAGAEILKKQGGGQIVGISSVAGFRGLSSTPAYSASKAALSTYMEGIRNHLTQHKIAVTVINPGFIDTPINTHRKSRPFLISAEKGARLMVDMIEKQVWSSTVPIWPWAIITRAMHLIPERFWCKISI</sequence>
<evidence type="ECO:0008006" key="4">
    <source>
        <dbReference type="Google" id="ProtNLM"/>
    </source>
</evidence>
<dbReference type="AlphaFoldDB" id="A0A382A356"/>
<dbReference type="SUPFAM" id="SSF51735">
    <property type="entry name" value="NAD(P)-binding Rossmann-fold domains"/>
    <property type="match status" value="1"/>
</dbReference>
<dbReference type="GO" id="GO:0016491">
    <property type="term" value="F:oxidoreductase activity"/>
    <property type="evidence" value="ECO:0007669"/>
    <property type="project" value="UniProtKB-KW"/>
</dbReference>
<accession>A0A382A356</accession>
<gene>
    <name evidence="3" type="ORF">METZ01_LOCUS148361</name>
</gene>
<dbReference type="Pfam" id="PF00106">
    <property type="entry name" value="adh_short"/>
    <property type="match status" value="1"/>
</dbReference>